<organism evidence="3 4">
    <name type="scientific">Actinomadura meyerae</name>
    <dbReference type="NCBI Taxonomy" id="240840"/>
    <lineage>
        <taxon>Bacteria</taxon>
        <taxon>Bacillati</taxon>
        <taxon>Actinomycetota</taxon>
        <taxon>Actinomycetes</taxon>
        <taxon>Streptosporangiales</taxon>
        <taxon>Thermomonosporaceae</taxon>
        <taxon>Actinomadura</taxon>
    </lineage>
</organism>
<gene>
    <name evidence="3" type="ORF">SAMN05443665_104471</name>
</gene>
<accession>A0A239NMN9</accession>
<proteinExistence type="predicted"/>
<feature type="transmembrane region" description="Helical" evidence="2">
    <location>
        <begin position="36"/>
        <end position="62"/>
    </location>
</feature>
<evidence type="ECO:0000256" key="1">
    <source>
        <dbReference type="SAM" id="MobiDB-lite"/>
    </source>
</evidence>
<dbReference type="EMBL" id="FZOR01000044">
    <property type="protein sequence ID" value="SNT56040.1"/>
    <property type="molecule type" value="Genomic_DNA"/>
</dbReference>
<feature type="compositionally biased region" description="Basic and acidic residues" evidence="1">
    <location>
        <begin position="87"/>
        <end position="101"/>
    </location>
</feature>
<sequence length="101" mass="11074">MAGERESTPRARALRVVLWWPPLFALWMLFVGEWSWLIGVWGAAMALAAAVSASLVVEAGLLDARGRRALCREFSAATISPGSGRRSLHDLRAGRRSERPS</sequence>
<name>A0A239NMN9_9ACTN</name>
<evidence type="ECO:0000313" key="3">
    <source>
        <dbReference type="EMBL" id="SNT56040.1"/>
    </source>
</evidence>
<feature type="transmembrane region" description="Helical" evidence="2">
    <location>
        <begin position="12"/>
        <end position="30"/>
    </location>
</feature>
<evidence type="ECO:0000313" key="4">
    <source>
        <dbReference type="Proteomes" id="UP000198318"/>
    </source>
</evidence>
<feature type="region of interest" description="Disordered" evidence="1">
    <location>
        <begin position="80"/>
        <end position="101"/>
    </location>
</feature>
<reference evidence="3 4" key="1">
    <citation type="submission" date="2017-06" db="EMBL/GenBank/DDBJ databases">
        <authorList>
            <person name="Kim H.J."/>
            <person name="Triplett B.A."/>
        </authorList>
    </citation>
    <scope>NUCLEOTIDE SEQUENCE [LARGE SCALE GENOMIC DNA]</scope>
    <source>
        <strain evidence="3 4">DSM 44715</strain>
    </source>
</reference>
<keyword evidence="2" id="KW-0472">Membrane</keyword>
<keyword evidence="2" id="KW-0812">Transmembrane</keyword>
<keyword evidence="2" id="KW-1133">Transmembrane helix</keyword>
<evidence type="ECO:0000256" key="2">
    <source>
        <dbReference type="SAM" id="Phobius"/>
    </source>
</evidence>
<protein>
    <submittedName>
        <fullName evidence="3">Uncharacterized protein</fullName>
    </submittedName>
</protein>
<keyword evidence="4" id="KW-1185">Reference proteome</keyword>
<dbReference type="AlphaFoldDB" id="A0A239NMN9"/>
<dbReference type="Proteomes" id="UP000198318">
    <property type="component" value="Unassembled WGS sequence"/>
</dbReference>